<evidence type="ECO:0000313" key="12">
    <source>
        <dbReference type="EnsemblMetazoa" id="SMAR009139-PA"/>
    </source>
</evidence>
<accession>T1J672</accession>
<dbReference type="InterPro" id="IPR029030">
    <property type="entry name" value="Caspase-like_dom_sf"/>
</dbReference>
<protein>
    <recommendedName>
        <fullName evidence="14">Caspase</fullName>
    </recommendedName>
</protein>
<dbReference type="Proteomes" id="UP000014500">
    <property type="component" value="Unassembled WGS sequence"/>
</dbReference>
<dbReference type="GO" id="GO:0006915">
    <property type="term" value="P:apoptotic process"/>
    <property type="evidence" value="ECO:0007669"/>
    <property type="project" value="UniProtKB-KW"/>
</dbReference>
<keyword evidence="2" id="KW-0645">Protease</keyword>
<evidence type="ECO:0000256" key="3">
    <source>
        <dbReference type="ARBA" id="ARBA00022703"/>
    </source>
</evidence>
<keyword evidence="4" id="KW-0378">Hydrolase</keyword>
<reference evidence="13" key="1">
    <citation type="submission" date="2011-05" db="EMBL/GenBank/DDBJ databases">
        <authorList>
            <person name="Richards S.R."/>
            <person name="Qu J."/>
            <person name="Jiang H."/>
            <person name="Jhangiani S.N."/>
            <person name="Agravi P."/>
            <person name="Goodspeed R."/>
            <person name="Gross S."/>
            <person name="Mandapat C."/>
            <person name="Jackson L."/>
            <person name="Mathew T."/>
            <person name="Pu L."/>
            <person name="Thornton R."/>
            <person name="Saada N."/>
            <person name="Wilczek-Boney K.B."/>
            <person name="Lee S."/>
            <person name="Kovar C."/>
            <person name="Wu Y."/>
            <person name="Scherer S.E."/>
            <person name="Worley K.C."/>
            <person name="Muzny D.M."/>
            <person name="Gibbs R."/>
        </authorList>
    </citation>
    <scope>NUCLEOTIDE SEQUENCE</scope>
    <source>
        <strain evidence="13">Brora</strain>
    </source>
</reference>
<keyword evidence="3" id="KW-0053">Apoptosis</keyword>
<dbReference type="EMBL" id="JH431872">
    <property type="status" value="NOT_ANNOTATED_CDS"/>
    <property type="molecule type" value="Genomic_DNA"/>
</dbReference>
<dbReference type="PANTHER" id="PTHR47901:SF8">
    <property type="entry name" value="CASPASE-3"/>
    <property type="match status" value="1"/>
</dbReference>
<dbReference type="Gene3D" id="3.40.50.1460">
    <property type="match status" value="1"/>
</dbReference>
<keyword evidence="6" id="KW-0865">Zymogen</keyword>
<feature type="active site" evidence="7">
    <location>
        <position position="224"/>
    </location>
</feature>
<feature type="domain" description="Caspase family p20" evidence="10">
    <location>
        <begin position="146"/>
        <end position="271"/>
    </location>
</feature>
<evidence type="ECO:0000259" key="11">
    <source>
        <dbReference type="PROSITE" id="PS50209"/>
    </source>
</evidence>
<dbReference type="PROSITE" id="PS50208">
    <property type="entry name" value="CASPASE_P20"/>
    <property type="match status" value="1"/>
</dbReference>
<dbReference type="STRING" id="126957.T1J672"/>
<evidence type="ECO:0000256" key="1">
    <source>
        <dbReference type="ARBA" id="ARBA00010134"/>
    </source>
</evidence>
<evidence type="ECO:0000256" key="6">
    <source>
        <dbReference type="ARBA" id="ARBA00023145"/>
    </source>
</evidence>
<dbReference type="GO" id="GO:0006508">
    <property type="term" value="P:proteolysis"/>
    <property type="evidence" value="ECO:0007669"/>
    <property type="project" value="UniProtKB-KW"/>
</dbReference>
<dbReference type="PhylomeDB" id="T1J672"/>
<dbReference type="PROSITE" id="PS01122">
    <property type="entry name" value="CASPASE_CYS"/>
    <property type="match status" value="1"/>
</dbReference>
<dbReference type="EnsemblMetazoa" id="SMAR009139-RA">
    <property type="protein sequence ID" value="SMAR009139-PA"/>
    <property type="gene ID" value="SMAR009139"/>
</dbReference>
<organism evidence="12 13">
    <name type="scientific">Strigamia maritima</name>
    <name type="common">European centipede</name>
    <name type="synonym">Geophilus maritimus</name>
    <dbReference type="NCBI Taxonomy" id="126957"/>
    <lineage>
        <taxon>Eukaryota</taxon>
        <taxon>Metazoa</taxon>
        <taxon>Ecdysozoa</taxon>
        <taxon>Arthropoda</taxon>
        <taxon>Myriapoda</taxon>
        <taxon>Chilopoda</taxon>
        <taxon>Pleurostigmophora</taxon>
        <taxon>Geophilomorpha</taxon>
        <taxon>Linotaeniidae</taxon>
        <taxon>Strigamia</taxon>
    </lineage>
</organism>
<dbReference type="PRINTS" id="PR00376">
    <property type="entry name" value="IL1BCENZYME"/>
</dbReference>
<evidence type="ECO:0000256" key="4">
    <source>
        <dbReference type="ARBA" id="ARBA00022801"/>
    </source>
</evidence>
<dbReference type="Gene3D" id="1.10.533.10">
    <property type="entry name" value="Death Domain, Fas"/>
    <property type="match status" value="1"/>
</dbReference>
<dbReference type="PANTHER" id="PTHR47901">
    <property type="entry name" value="CASPASE RECRUITMENT DOMAIN-CONTAINING PROTEIN 18"/>
    <property type="match status" value="1"/>
</dbReference>
<dbReference type="HOGENOM" id="CLU_697028_0_0_1"/>
<evidence type="ECO:0000259" key="9">
    <source>
        <dbReference type="PROSITE" id="PS50207"/>
    </source>
</evidence>
<keyword evidence="13" id="KW-1185">Reference proteome</keyword>
<reference evidence="12" key="2">
    <citation type="submission" date="2015-02" db="UniProtKB">
        <authorList>
            <consortium name="EnsemblMetazoa"/>
        </authorList>
    </citation>
    <scope>IDENTIFICATION</scope>
</reference>
<evidence type="ECO:0000256" key="2">
    <source>
        <dbReference type="ARBA" id="ARBA00022670"/>
    </source>
</evidence>
<proteinExistence type="inferred from homology"/>
<dbReference type="SUPFAM" id="SSF52129">
    <property type="entry name" value="Caspase-like"/>
    <property type="match status" value="1"/>
</dbReference>
<sequence>MEKEQRNKITERLIPLVNSVHDFEDILKQSLDNEIFTEEMISDIKDSRYTEMEQKRNFFVNLTTRGPEAFDKLIQILNQTEHENTADILMSEHAFPDSATLRHRGSGPFTECTASKRLDDIKVKKAIQFNGGELFEKSIYKMTSNPKGLALIIVNKIFDDDVYDRRDGADEDYRLISELFTQLDYKIFPYRDKTKRETEMVIDEFVRNFETHNVDSCVVAISTHGREKGFVCKDNNIFPSEELIQKFNNQNCPILKGKPKMFFIQACRGDQLDAGVPLFVDQADSKAGPKRPIPFPLHDPPHLPSTTDIIVVYSSQFGYVAFNNAIMGSWFFGTLTRVFMDNAYRIELQHLLTEAR</sequence>
<dbReference type="SMART" id="SM00115">
    <property type="entry name" value="CASc"/>
    <property type="match status" value="1"/>
</dbReference>
<feature type="active site" evidence="7">
    <location>
        <position position="267"/>
    </location>
</feature>
<dbReference type="PROSITE" id="PS50207">
    <property type="entry name" value="CASPASE_P10"/>
    <property type="match status" value="1"/>
</dbReference>
<evidence type="ECO:0000313" key="13">
    <source>
        <dbReference type="Proteomes" id="UP000014500"/>
    </source>
</evidence>
<dbReference type="PIRSF" id="PIRSF038001">
    <property type="entry name" value="Caspase_ICE"/>
    <property type="match status" value="1"/>
</dbReference>
<evidence type="ECO:0000256" key="5">
    <source>
        <dbReference type="ARBA" id="ARBA00022807"/>
    </source>
</evidence>
<name>T1J672_STRMM</name>
<evidence type="ECO:0008006" key="14">
    <source>
        <dbReference type="Google" id="ProtNLM"/>
    </source>
</evidence>
<dbReference type="InterPro" id="IPR011600">
    <property type="entry name" value="Pept_C14_caspase"/>
</dbReference>
<dbReference type="InterPro" id="IPR002138">
    <property type="entry name" value="Pept_C14_p10"/>
</dbReference>
<dbReference type="InterPro" id="IPR011029">
    <property type="entry name" value="DEATH-like_dom_sf"/>
</dbReference>
<dbReference type="InterPro" id="IPR033139">
    <property type="entry name" value="Caspase_cys_AS"/>
</dbReference>
<evidence type="ECO:0000256" key="8">
    <source>
        <dbReference type="RuleBase" id="RU003971"/>
    </source>
</evidence>
<evidence type="ECO:0000259" key="10">
    <source>
        <dbReference type="PROSITE" id="PS50208"/>
    </source>
</evidence>
<feature type="domain" description="Caspase family p10" evidence="9">
    <location>
        <begin position="303"/>
        <end position="356"/>
    </location>
</feature>
<feature type="domain" description="CARD" evidence="11">
    <location>
        <begin position="1"/>
        <end position="92"/>
    </location>
</feature>
<dbReference type="eggNOG" id="KOG3573">
    <property type="taxonomic scope" value="Eukaryota"/>
</dbReference>
<dbReference type="OMA" id="VCYANTP"/>
<keyword evidence="5" id="KW-0788">Thiol protease</keyword>
<dbReference type="PROSITE" id="PS50209">
    <property type="entry name" value="CARD"/>
    <property type="match status" value="1"/>
</dbReference>
<evidence type="ECO:0000256" key="7">
    <source>
        <dbReference type="PIRSR" id="PIRSR038001-1"/>
    </source>
</evidence>
<dbReference type="Pfam" id="PF00619">
    <property type="entry name" value="CARD"/>
    <property type="match status" value="1"/>
</dbReference>
<dbReference type="Pfam" id="PF00656">
    <property type="entry name" value="Peptidase_C14"/>
    <property type="match status" value="1"/>
</dbReference>
<dbReference type="CDD" id="cd01671">
    <property type="entry name" value="CARD"/>
    <property type="match status" value="1"/>
</dbReference>
<dbReference type="SUPFAM" id="SSF47986">
    <property type="entry name" value="DEATH domain"/>
    <property type="match status" value="1"/>
</dbReference>
<dbReference type="InterPro" id="IPR001309">
    <property type="entry name" value="Pept_C14_p20"/>
</dbReference>
<dbReference type="GO" id="GO:0004197">
    <property type="term" value="F:cysteine-type endopeptidase activity"/>
    <property type="evidence" value="ECO:0007669"/>
    <property type="project" value="InterPro"/>
</dbReference>
<dbReference type="AlphaFoldDB" id="T1J672"/>
<dbReference type="InterPro" id="IPR015917">
    <property type="entry name" value="Pept_C14A"/>
</dbReference>
<comment type="similarity">
    <text evidence="1 8">Belongs to the peptidase C14A family.</text>
</comment>
<dbReference type="InterPro" id="IPR002398">
    <property type="entry name" value="Pept_C14"/>
</dbReference>
<dbReference type="InterPro" id="IPR001315">
    <property type="entry name" value="CARD"/>
</dbReference>
<dbReference type="GO" id="GO:0042981">
    <property type="term" value="P:regulation of apoptotic process"/>
    <property type="evidence" value="ECO:0007669"/>
    <property type="project" value="InterPro"/>
</dbReference>